<dbReference type="RefSeq" id="XP_002182206.1">
    <property type="nucleotide sequence ID" value="XM_002182170.1"/>
</dbReference>
<feature type="compositionally biased region" description="Low complexity" evidence="1">
    <location>
        <begin position="431"/>
        <end position="462"/>
    </location>
</feature>
<accession>B7G595</accession>
<feature type="compositionally biased region" description="Pro residues" evidence="1">
    <location>
        <begin position="354"/>
        <end position="376"/>
    </location>
</feature>
<feature type="compositionally biased region" description="Low complexity" evidence="1">
    <location>
        <begin position="200"/>
        <end position="222"/>
    </location>
</feature>
<evidence type="ECO:0000313" key="4">
    <source>
        <dbReference type="EMBL" id="EEC46107.1"/>
    </source>
</evidence>
<sequence length="854" mass="89487">MVRATVDIALLSAQFLSNVQDGRLNMKEQASACDAFTIRSRVPVSLHGWQRCSGWILCVLLAIIAPAAGVPDDALSVHSEVSSSRSKLDVANSFIDNIPSSAPAVVASSTPSSSFEPTTSTQPSFTPTVSSQPTLTARPTQISTLSPTALTSMNGPIFADPAGTPTAAIATPVSMSPFIEIPQEEEMPTGKPSPILQLNPTSTPAAPTISPTKGPTTAPTLDTTTMPTLFPPATENLTVITTSSPSAVPSINPSLVPPPTATLNASDAPSVAASTRPPSNPTNGASGAPTMTLAPAVVPSVSPTQSPLSTTSAMPSAIPNSMVSATPSTTPTSTTSSTPTSTPNSMPSDIPSFSPTPNPTVGPSDPPTSKPSPMPSPISSNGPSLSTSASPSTRPSSTPTEQPTHVASDEPSRVASETPSLSPSHIPTAIPSLGPSNAPSSNPSLAPSVSMQPSTSSAPSMAPTPVWEFEKFVGVLSGVQLIYGMNGRRMDESQPELTDEVCIELWRDYVESSIAREVENLVQTIEFLEVTVSNETQEVLIDSQRVAYVFDTTVELRSPISEHNLNRFVAGAFNTEEERLTMVEYLRNTTCPQFAYITTADLVMPPNKALLPEDGSDESSGAGLIAGLAIATVAAVILTSLFLFLRHKKKNNPSVAEEEEVILPIPEHPTSHNPDEYASEIDVEGGTDISTLGDPMPQAMYPMLSGDMSITDSATMEYDFDKAYHSPPSVSEASETASRFDTLQSSNPVLSNDGISNTRNEFETVVAVLAPAGRLGLILESSKDGTPIVNSVNPGSALEDEVEPGDRLLSVDGLDVTVLLPSEVSKLIAEKRDEDVRNLVFARSMARPNNLVDG</sequence>
<dbReference type="PROSITE" id="PS50106">
    <property type="entry name" value="PDZ"/>
    <property type="match status" value="1"/>
</dbReference>
<evidence type="ECO:0000256" key="1">
    <source>
        <dbReference type="SAM" id="MobiDB-lite"/>
    </source>
</evidence>
<evidence type="ECO:0000313" key="5">
    <source>
        <dbReference type="Proteomes" id="UP000000759"/>
    </source>
</evidence>
<feature type="transmembrane region" description="Helical" evidence="2">
    <location>
        <begin position="622"/>
        <end position="645"/>
    </location>
</feature>
<dbReference type="SUPFAM" id="SSF50156">
    <property type="entry name" value="PDZ domain-like"/>
    <property type="match status" value="1"/>
</dbReference>
<feature type="region of interest" description="Disordered" evidence="1">
    <location>
        <begin position="106"/>
        <end position="140"/>
    </location>
</feature>
<feature type="compositionally biased region" description="Polar residues" evidence="1">
    <location>
        <begin position="244"/>
        <end position="253"/>
    </location>
</feature>
<protein>
    <recommendedName>
        <fullName evidence="3">PDZ domain-containing protein</fullName>
    </recommendedName>
</protein>
<evidence type="ECO:0000259" key="3">
    <source>
        <dbReference type="PROSITE" id="PS50106"/>
    </source>
</evidence>
<keyword evidence="2" id="KW-0472">Membrane</keyword>
<feature type="region of interest" description="Disordered" evidence="1">
    <location>
        <begin position="184"/>
        <end position="222"/>
    </location>
</feature>
<feature type="compositionally biased region" description="Low complexity" evidence="1">
    <location>
        <begin position="377"/>
        <end position="404"/>
    </location>
</feature>
<feature type="compositionally biased region" description="Low complexity" evidence="1">
    <location>
        <begin position="321"/>
        <end position="348"/>
    </location>
</feature>
<dbReference type="eggNOG" id="KOG1216">
    <property type="taxonomic scope" value="Eukaryota"/>
</dbReference>
<keyword evidence="5" id="KW-1185">Reference proteome</keyword>
<dbReference type="Pfam" id="PF00595">
    <property type="entry name" value="PDZ"/>
    <property type="match status" value="1"/>
</dbReference>
<dbReference type="Gene3D" id="2.30.42.10">
    <property type="match status" value="1"/>
</dbReference>
<dbReference type="HOGENOM" id="CLU_334490_0_0_1"/>
<feature type="compositionally biased region" description="Polar residues" evidence="1">
    <location>
        <begin position="415"/>
        <end position="425"/>
    </location>
</feature>
<dbReference type="PaxDb" id="2850-Phatr47888"/>
<evidence type="ECO:0000256" key="2">
    <source>
        <dbReference type="SAM" id="Phobius"/>
    </source>
</evidence>
<name>B7G595_PHATC</name>
<dbReference type="Proteomes" id="UP000000759">
    <property type="component" value="Chromosome 15"/>
</dbReference>
<dbReference type="SMART" id="SM00228">
    <property type="entry name" value="PDZ"/>
    <property type="match status" value="1"/>
</dbReference>
<dbReference type="InParanoid" id="B7G595"/>
<dbReference type="AlphaFoldDB" id="B7G595"/>
<feature type="domain" description="PDZ" evidence="3">
    <location>
        <begin position="764"/>
        <end position="828"/>
    </location>
</feature>
<proteinExistence type="predicted"/>
<dbReference type="EMBL" id="CM000617">
    <property type="protein sequence ID" value="EEC46107.1"/>
    <property type="molecule type" value="Genomic_DNA"/>
</dbReference>
<feature type="region of interest" description="Disordered" evidence="1">
    <location>
        <begin position="244"/>
        <end position="462"/>
    </location>
</feature>
<organism evidence="4 5">
    <name type="scientific">Phaeodactylum tricornutum (strain CCAP 1055/1)</name>
    <dbReference type="NCBI Taxonomy" id="556484"/>
    <lineage>
        <taxon>Eukaryota</taxon>
        <taxon>Sar</taxon>
        <taxon>Stramenopiles</taxon>
        <taxon>Ochrophyta</taxon>
        <taxon>Bacillariophyta</taxon>
        <taxon>Bacillariophyceae</taxon>
        <taxon>Bacillariophycidae</taxon>
        <taxon>Naviculales</taxon>
        <taxon>Phaeodactylaceae</taxon>
        <taxon>Phaeodactylum</taxon>
    </lineage>
</organism>
<reference evidence="4 5" key="1">
    <citation type="journal article" date="2008" name="Nature">
        <title>The Phaeodactylum genome reveals the evolutionary history of diatom genomes.</title>
        <authorList>
            <person name="Bowler C."/>
            <person name="Allen A.E."/>
            <person name="Badger J.H."/>
            <person name="Grimwood J."/>
            <person name="Jabbari K."/>
            <person name="Kuo A."/>
            <person name="Maheswari U."/>
            <person name="Martens C."/>
            <person name="Maumus F."/>
            <person name="Otillar R.P."/>
            <person name="Rayko E."/>
            <person name="Salamov A."/>
            <person name="Vandepoele K."/>
            <person name="Beszteri B."/>
            <person name="Gruber A."/>
            <person name="Heijde M."/>
            <person name="Katinka M."/>
            <person name="Mock T."/>
            <person name="Valentin K."/>
            <person name="Verret F."/>
            <person name="Berges J.A."/>
            <person name="Brownlee C."/>
            <person name="Cadoret J.P."/>
            <person name="Chiovitti A."/>
            <person name="Choi C.J."/>
            <person name="Coesel S."/>
            <person name="De Martino A."/>
            <person name="Detter J.C."/>
            <person name="Durkin C."/>
            <person name="Falciatore A."/>
            <person name="Fournet J."/>
            <person name="Haruta M."/>
            <person name="Huysman M.J."/>
            <person name="Jenkins B.D."/>
            <person name="Jiroutova K."/>
            <person name="Jorgensen R.E."/>
            <person name="Joubert Y."/>
            <person name="Kaplan A."/>
            <person name="Kroger N."/>
            <person name="Kroth P.G."/>
            <person name="La Roche J."/>
            <person name="Lindquist E."/>
            <person name="Lommer M."/>
            <person name="Martin-Jezequel V."/>
            <person name="Lopez P.J."/>
            <person name="Lucas S."/>
            <person name="Mangogna M."/>
            <person name="McGinnis K."/>
            <person name="Medlin L.K."/>
            <person name="Montsant A."/>
            <person name="Oudot-Le Secq M.P."/>
            <person name="Napoli C."/>
            <person name="Obornik M."/>
            <person name="Parker M.S."/>
            <person name="Petit J.L."/>
            <person name="Porcel B.M."/>
            <person name="Poulsen N."/>
            <person name="Robison M."/>
            <person name="Rychlewski L."/>
            <person name="Rynearson T.A."/>
            <person name="Schmutz J."/>
            <person name="Shapiro H."/>
            <person name="Siaut M."/>
            <person name="Stanley M."/>
            <person name="Sussman M.R."/>
            <person name="Taylor A.R."/>
            <person name="Vardi A."/>
            <person name="von Dassow P."/>
            <person name="Vyverman W."/>
            <person name="Willis A."/>
            <person name="Wyrwicz L.S."/>
            <person name="Rokhsar D.S."/>
            <person name="Weissenbach J."/>
            <person name="Armbrust E.V."/>
            <person name="Green B.R."/>
            <person name="Van de Peer Y."/>
            <person name="Grigoriev I.V."/>
        </authorList>
    </citation>
    <scope>NUCLEOTIDE SEQUENCE [LARGE SCALE GENOMIC DNA]</scope>
    <source>
        <strain evidence="4 5">CCAP 1055/1</strain>
    </source>
</reference>
<reference evidence="5" key="2">
    <citation type="submission" date="2008-08" db="EMBL/GenBank/DDBJ databases">
        <authorList>
            <consortium name="Diatom Consortium"/>
            <person name="Grigoriev I."/>
            <person name="Grimwood J."/>
            <person name="Kuo A."/>
            <person name="Otillar R.P."/>
            <person name="Salamov A."/>
            <person name="Detter J.C."/>
            <person name="Lindquist E."/>
            <person name="Shapiro H."/>
            <person name="Lucas S."/>
            <person name="Glavina del Rio T."/>
            <person name="Pitluck S."/>
            <person name="Rokhsar D."/>
            <person name="Bowler C."/>
        </authorList>
    </citation>
    <scope>GENOME REANNOTATION</scope>
    <source>
        <strain evidence="5">CCAP 1055/1</strain>
    </source>
</reference>
<dbReference type="KEGG" id="pti:PHATRDRAFT_47888"/>
<dbReference type="CDD" id="cd00136">
    <property type="entry name" value="PDZ_canonical"/>
    <property type="match status" value="1"/>
</dbReference>
<keyword evidence="2" id="KW-0812">Transmembrane</keyword>
<dbReference type="InterPro" id="IPR036034">
    <property type="entry name" value="PDZ_sf"/>
</dbReference>
<keyword evidence="2" id="KW-1133">Transmembrane helix</keyword>
<feature type="region of interest" description="Disordered" evidence="1">
    <location>
        <begin position="655"/>
        <end position="678"/>
    </location>
</feature>
<dbReference type="GeneID" id="7203102"/>
<dbReference type="InterPro" id="IPR001478">
    <property type="entry name" value="PDZ"/>
</dbReference>
<feature type="compositionally biased region" description="Low complexity" evidence="1">
    <location>
        <begin position="106"/>
        <end position="134"/>
    </location>
</feature>
<feature type="compositionally biased region" description="Polar residues" evidence="1">
    <location>
        <begin position="301"/>
        <end position="314"/>
    </location>
</feature>
<feature type="compositionally biased region" description="Polar residues" evidence="1">
    <location>
        <begin position="261"/>
        <end position="285"/>
    </location>
</feature>
<gene>
    <name evidence="4" type="ORF">PHATRDRAFT_47888</name>
</gene>
<dbReference type="OrthoDB" id="49479at2759"/>